<gene>
    <name evidence="2" type="ORF">GCM10023213_09850</name>
</gene>
<organism evidence="2 3">
    <name type="scientific">Prosthecobacter algae</name>
    <dbReference type="NCBI Taxonomy" id="1144682"/>
    <lineage>
        <taxon>Bacteria</taxon>
        <taxon>Pseudomonadati</taxon>
        <taxon>Verrucomicrobiota</taxon>
        <taxon>Verrucomicrobiia</taxon>
        <taxon>Verrucomicrobiales</taxon>
        <taxon>Verrucomicrobiaceae</taxon>
        <taxon>Prosthecobacter</taxon>
    </lineage>
</organism>
<keyword evidence="3" id="KW-1185">Reference proteome</keyword>
<feature type="signal peptide" evidence="1">
    <location>
        <begin position="1"/>
        <end position="20"/>
    </location>
</feature>
<evidence type="ECO:0000313" key="3">
    <source>
        <dbReference type="Proteomes" id="UP001499852"/>
    </source>
</evidence>
<evidence type="ECO:0008006" key="4">
    <source>
        <dbReference type="Google" id="ProtNLM"/>
    </source>
</evidence>
<evidence type="ECO:0000313" key="2">
    <source>
        <dbReference type="EMBL" id="GAA5135836.1"/>
    </source>
</evidence>
<dbReference type="Proteomes" id="UP001499852">
    <property type="component" value="Unassembled WGS sequence"/>
</dbReference>
<sequence length="296" mass="32414">MRSLSLGTCAAVSLITAAQAGTPDISAKAPTTPVEAVSWKEHTISPVANPFFHEDAVIRSELRPVFVYHNIDDSFLGGGNAQLYALQIRYALTDRLAIIATQDGYFDINNDAIANPEGWMDLALGLKYALIDDEAHQFILTPGFTFKVPTGDREVFQGRGGGEWDLFMAAQKGFGDFHLSGNLGLRLPNNSDENSTLVHYSLMADYYTCRWFIPFLAFNAYTVVNEGNNIALNSEGYDVINFGSSGADGVTQGTLAVGFRSRIFKNVDLGLAYEKAIIEPNGLTDDRFTLDVSIRF</sequence>
<feature type="chain" id="PRO_5045197110" description="Outer membrane beta-barrel porin/alpha-amylase" evidence="1">
    <location>
        <begin position="21"/>
        <end position="296"/>
    </location>
</feature>
<dbReference type="EMBL" id="BAABIA010000002">
    <property type="protein sequence ID" value="GAA5135836.1"/>
    <property type="molecule type" value="Genomic_DNA"/>
</dbReference>
<keyword evidence="1" id="KW-0732">Signal</keyword>
<protein>
    <recommendedName>
        <fullName evidence="4">Outer membrane beta-barrel porin/alpha-amylase</fullName>
    </recommendedName>
</protein>
<comment type="caution">
    <text evidence="2">The sequence shown here is derived from an EMBL/GenBank/DDBJ whole genome shotgun (WGS) entry which is preliminary data.</text>
</comment>
<reference evidence="3" key="1">
    <citation type="journal article" date="2019" name="Int. J. Syst. Evol. Microbiol.">
        <title>The Global Catalogue of Microorganisms (GCM) 10K type strain sequencing project: providing services to taxonomists for standard genome sequencing and annotation.</title>
        <authorList>
            <consortium name="The Broad Institute Genomics Platform"/>
            <consortium name="The Broad Institute Genome Sequencing Center for Infectious Disease"/>
            <person name="Wu L."/>
            <person name="Ma J."/>
        </authorList>
    </citation>
    <scope>NUCLEOTIDE SEQUENCE [LARGE SCALE GENOMIC DNA]</scope>
    <source>
        <strain evidence="3">JCM 18053</strain>
    </source>
</reference>
<name>A0ABP9NZH9_9BACT</name>
<proteinExistence type="predicted"/>
<accession>A0ABP9NZH9</accession>
<evidence type="ECO:0000256" key="1">
    <source>
        <dbReference type="SAM" id="SignalP"/>
    </source>
</evidence>